<comment type="caution">
    <text evidence="2">The sequence shown here is derived from an EMBL/GenBank/DDBJ whole genome shotgun (WGS) entry which is preliminary data.</text>
</comment>
<feature type="compositionally biased region" description="Polar residues" evidence="1">
    <location>
        <begin position="85"/>
        <end position="109"/>
    </location>
</feature>
<reference evidence="2 3" key="1">
    <citation type="submission" date="2024-02" db="EMBL/GenBank/DDBJ databases">
        <authorList>
            <person name="Daric V."/>
            <person name="Darras S."/>
        </authorList>
    </citation>
    <scope>NUCLEOTIDE SEQUENCE [LARGE SCALE GENOMIC DNA]</scope>
</reference>
<proteinExistence type="predicted"/>
<organism evidence="2 3">
    <name type="scientific">Clavelina lepadiformis</name>
    <name type="common">Light-bulb sea squirt</name>
    <name type="synonym">Ascidia lepadiformis</name>
    <dbReference type="NCBI Taxonomy" id="159417"/>
    <lineage>
        <taxon>Eukaryota</taxon>
        <taxon>Metazoa</taxon>
        <taxon>Chordata</taxon>
        <taxon>Tunicata</taxon>
        <taxon>Ascidiacea</taxon>
        <taxon>Aplousobranchia</taxon>
        <taxon>Clavelinidae</taxon>
        <taxon>Clavelina</taxon>
    </lineage>
</organism>
<dbReference type="EMBL" id="CAWYQH010000114">
    <property type="protein sequence ID" value="CAK8690195.1"/>
    <property type="molecule type" value="Genomic_DNA"/>
</dbReference>
<accession>A0ABP0GIZ8</accession>
<evidence type="ECO:0000256" key="1">
    <source>
        <dbReference type="SAM" id="MobiDB-lite"/>
    </source>
</evidence>
<gene>
    <name evidence="2" type="ORF">CVLEPA_LOCUS22829</name>
</gene>
<feature type="region of interest" description="Disordered" evidence="1">
    <location>
        <begin position="83"/>
        <end position="109"/>
    </location>
</feature>
<evidence type="ECO:0000313" key="2">
    <source>
        <dbReference type="EMBL" id="CAK8690195.1"/>
    </source>
</evidence>
<dbReference type="Proteomes" id="UP001642483">
    <property type="component" value="Unassembled WGS sequence"/>
</dbReference>
<name>A0ABP0GIZ8_CLALP</name>
<protein>
    <submittedName>
        <fullName evidence="2">Uncharacterized protein</fullName>
    </submittedName>
</protein>
<keyword evidence="3" id="KW-1185">Reference proteome</keyword>
<evidence type="ECO:0000313" key="3">
    <source>
        <dbReference type="Proteomes" id="UP001642483"/>
    </source>
</evidence>
<sequence>MTPSVVPDSCFNTSPSVISKTVAFFPTGMTCGDPALKCRMFSNRNYSLSTSSGGPRSIQPRRELYTELSGLLLLYLSNDKCKRQSAISKASTRSRTMTQRSNKKQTGLL</sequence>